<feature type="transmembrane region" description="Helical" evidence="9">
    <location>
        <begin position="129"/>
        <end position="150"/>
    </location>
</feature>
<feature type="transmembrane region" description="Helical" evidence="9">
    <location>
        <begin position="41"/>
        <end position="62"/>
    </location>
</feature>
<dbReference type="GO" id="GO:0015740">
    <property type="term" value="P:C4-dicarboxylate transport"/>
    <property type="evidence" value="ECO:0007669"/>
    <property type="project" value="TreeGrafter"/>
</dbReference>
<keyword evidence="6 9" id="KW-1133">Transmembrane helix</keyword>
<dbReference type="InterPro" id="IPR055348">
    <property type="entry name" value="DctQ"/>
</dbReference>
<dbReference type="RefSeq" id="WP_085787023.1">
    <property type="nucleotide sequence ID" value="NZ_CP019937.1"/>
</dbReference>
<organism evidence="11 12">
    <name type="scientific">Ketogulonicigenium robustum</name>
    <dbReference type="NCBI Taxonomy" id="92947"/>
    <lineage>
        <taxon>Bacteria</taxon>
        <taxon>Pseudomonadati</taxon>
        <taxon>Pseudomonadota</taxon>
        <taxon>Alphaproteobacteria</taxon>
        <taxon>Rhodobacterales</taxon>
        <taxon>Roseobacteraceae</taxon>
        <taxon>Ketogulonicigenium</taxon>
    </lineage>
</organism>
<name>A0A1W6P2K0_9RHOB</name>
<dbReference type="KEGG" id="kro:BVG79_02313"/>
<evidence type="ECO:0000259" key="10">
    <source>
        <dbReference type="Pfam" id="PF04290"/>
    </source>
</evidence>
<dbReference type="Pfam" id="PF04290">
    <property type="entry name" value="DctQ"/>
    <property type="match status" value="1"/>
</dbReference>
<evidence type="ECO:0000256" key="7">
    <source>
        <dbReference type="ARBA" id="ARBA00023136"/>
    </source>
</evidence>
<feature type="transmembrane region" description="Helical" evidence="9">
    <location>
        <begin position="7"/>
        <end position="29"/>
    </location>
</feature>
<evidence type="ECO:0000256" key="9">
    <source>
        <dbReference type="RuleBase" id="RU369079"/>
    </source>
</evidence>
<feature type="domain" description="Tripartite ATP-independent periplasmic transporters DctQ component" evidence="10">
    <location>
        <begin position="23"/>
        <end position="149"/>
    </location>
</feature>
<comment type="subunit">
    <text evidence="9">The complex comprises the extracytoplasmic solute receptor protein and the two transmembrane proteins.</text>
</comment>
<keyword evidence="4 9" id="KW-0997">Cell inner membrane</keyword>
<comment type="subcellular location">
    <subcellularLocation>
        <location evidence="1 9">Cell inner membrane</location>
        <topology evidence="1 9">Multi-pass membrane protein</topology>
    </subcellularLocation>
</comment>
<reference evidence="11 12" key="1">
    <citation type="submission" date="2017-02" db="EMBL/GenBank/DDBJ databases">
        <title>Ketogulonicigenium robustum SPU B003 Genome sequencing and assembly.</title>
        <authorList>
            <person name="Li Y."/>
            <person name="Liu L."/>
            <person name="Wang C."/>
            <person name="Zhang M."/>
            <person name="Zhang T."/>
            <person name="Zhang Y."/>
        </authorList>
    </citation>
    <scope>NUCLEOTIDE SEQUENCE [LARGE SCALE GENOMIC DNA]</scope>
    <source>
        <strain evidence="11 12">SPU_B003</strain>
    </source>
</reference>
<keyword evidence="2 9" id="KW-0813">Transport</keyword>
<keyword evidence="7 9" id="KW-0472">Membrane</keyword>
<gene>
    <name evidence="11" type="ORF">BVG79_02313</name>
</gene>
<dbReference type="PANTHER" id="PTHR35011:SF10">
    <property type="entry name" value="TRAP TRANSPORTER SMALL PERMEASE PROTEIN"/>
    <property type="match status" value="1"/>
</dbReference>
<feature type="transmembrane region" description="Helical" evidence="9">
    <location>
        <begin position="89"/>
        <end position="109"/>
    </location>
</feature>
<evidence type="ECO:0000256" key="6">
    <source>
        <dbReference type="ARBA" id="ARBA00022989"/>
    </source>
</evidence>
<evidence type="ECO:0000256" key="1">
    <source>
        <dbReference type="ARBA" id="ARBA00004429"/>
    </source>
</evidence>
<dbReference type="GO" id="GO:0005886">
    <property type="term" value="C:plasma membrane"/>
    <property type="evidence" value="ECO:0007669"/>
    <property type="project" value="UniProtKB-SubCell"/>
</dbReference>
<keyword evidence="3" id="KW-1003">Cell membrane</keyword>
<evidence type="ECO:0000256" key="3">
    <source>
        <dbReference type="ARBA" id="ARBA00022475"/>
    </source>
</evidence>
<dbReference type="AlphaFoldDB" id="A0A1W6P2K0"/>
<evidence type="ECO:0000313" key="12">
    <source>
        <dbReference type="Proteomes" id="UP000242447"/>
    </source>
</evidence>
<protein>
    <recommendedName>
        <fullName evidence="9">TRAP transporter small permease protein</fullName>
    </recommendedName>
</protein>
<evidence type="ECO:0000256" key="2">
    <source>
        <dbReference type="ARBA" id="ARBA00022448"/>
    </source>
</evidence>
<dbReference type="InterPro" id="IPR007387">
    <property type="entry name" value="TRAP_DctQ"/>
</dbReference>
<comment type="function">
    <text evidence="9">Part of the tripartite ATP-independent periplasmic (TRAP) transport system.</text>
</comment>
<evidence type="ECO:0000256" key="4">
    <source>
        <dbReference type="ARBA" id="ARBA00022519"/>
    </source>
</evidence>
<accession>A0A1W6P2K0</accession>
<keyword evidence="12" id="KW-1185">Reference proteome</keyword>
<evidence type="ECO:0000256" key="5">
    <source>
        <dbReference type="ARBA" id="ARBA00022692"/>
    </source>
</evidence>
<dbReference type="EMBL" id="CP019937">
    <property type="protein sequence ID" value="ARO15653.1"/>
    <property type="molecule type" value="Genomic_DNA"/>
</dbReference>
<proteinExistence type="inferred from homology"/>
<dbReference type="STRING" id="92947.BVG79_02313"/>
<dbReference type="GO" id="GO:0022857">
    <property type="term" value="F:transmembrane transporter activity"/>
    <property type="evidence" value="ECO:0007669"/>
    <property type="project" value="UniProtKB-UniRule"/>
</dbReference>
<dbReference type="OrthoDB" id="7854755at2"/>
<dbReference type="PANTHER" id="PTHR35011">
    <property type="entry name" value="2,3-DIKETO-L-GULONATE TRAP TRANSPORTER SMALL PERMEASE PROTEIN YIAM"/>
    <property type="match status" value="1"/>
</dbReference>
<keyword evidence="5 9" id="KW-0812">Transmembrane</keyword>
<evidence type="ECO:0000256" key="8">
    <source>
        <dbReference type="ARBA" id="ARBA00038436"/>
    </source>
</evidence>
<sequence>MTRAFGLLATLCARIAGAGLLLIAALLLVDVVGRAIGRPLFGAQEVTEMVMVVVIFGSVALLDHRGGQIRVDLFAGAMSPAVAALADRLAAFLALALWATLAWATIQAAQLSQMFGLKSNILGVPKAPFQYALAAFAAIGAVGALLRLVAKKPVTGASAND</sequence>
<comment type="similarity">
    <text evidence="8 9">Belongs to the TRAP transporter small permease family.</text>
</comment>
<dbReference type="Proteomes" id="UP000242447">
    <property type="component" value="Chromosome"/>
</dbReference>
<evidence type="ECO:0000313" key="11">
    <source>
        <dbReference type="EMBL" id="ARO15653.1"/>
    </source>
</evidence>